<dbReference type="Gene3D" id="3.30.110.20">
    <property type="entry name" value="Alba-like domain"/>
    <property type="match status" value="1"/>
</dbReference>
<dbReference type="AlphaFoldDB" id="A0AAW0BDY6"/>
<evidence type="ECO:0000256" key="4">
    <source>
        <dbReference type="SAM" id="MobiDB-lite"/>
    </source>
</evidence>
<evidence type="ECO:0000313" key="5">
    <source>
        <dbReference type="EMBL" id="KAK7024004.1"/>
    </source>
</evidence>
<proteinExistence type="predicted"/>
<evidence type="ECO:0000256" key="3">
    <source>
        <dbReference type="ARBA" id="ARBA00023242"/>
    </source>
</evidence>
<evidence type="ECO:0000256" key="1">
    <source>
        <dbReference type="ARBA" id="ARBA00004123"/>
    </source>
</evidence>
<dbReference type="EMBL" id="JAWWNJ010000035">
    <property type="protein sequence ID" value="KAK7024004.1"/>
    <property type="molecule type" value="Genomic_DNA"/>
</dbReference>
<keyword evidence="2" id="KW-0819">tRNA processing</keyword>
<comment type="subcellular location">
    <subcellularLocation>
        <location evidence="1">Nucleus</location>
    </subcellularLocation>
</comment>
<keyword evidence="6" id="KW-1185">Reference proteome</keyword>
<protein>
    <submittedName>
        <fullName evidence="5">Ribonuclease P protein subunit p20</fullName>
    </submittedName>
</protein>
<dbReference type="GO" id="GO:0003676">
    <property type="term" value="F:nucleic acid binding"/>
    <property type="evidence" value="ECO:0007669"/>
    <property type="project" value="InterPro"/>
</dbReference>
<dbReference type="GO" id="GO:0001682">
    <property type="term" value="P:tRNA 5'-leader removal"/>
    <property type="evidence" value="ECO:0007669"/>
    <property type="project" value="InterPro"/>
</dbReference>
<evidence type="ECO:0000313" key="6">
    <source>
        <dbReference type="Proteomes" id="UP001362999"/>
    </source>
</evidence>
<feature type="compositionally biased region" description="Basic and acidic residues" evidence="4">
    <location>
        <begin position="1"/>
        <end position="23"/>
    </location>
</feature>
<dbReference type="InterPro" id="IPR036882">
    <property type="entry name" value="Alba-like_dom_sf"/>
</dbReference>
<accession>A0AAW0BDY6</accession>
<dbReference type="SUPFAM" id="SSF82704">
    <property type="entry name" value="AlbA-like"/>
    <property type="match status" value="1"/>
</dbReference>
<name>A0AAW0BDY6_9AGAR</name>
<dbReference type="GO" id="GO:0005655">
    <property type="term" value="C:nucleolar ribonuclease P complex"/>
    <property type="evidence" value="ECO:0007669"/>
    <property type="project" value="InterPro"/>
</dbReference>
<feature type="compositionally biased region" description="Polar residues" evidence="4">
    <location>
        <begin position="203"/>
        <end position="212"/>
    </location>
</feature>
<feature type="compositionally biased region" description="Pro residues" evidence="4">
    <location>
        <begin position="29"/>
        <end position="40"/>
    </location>
</feature>
<feature type="region of interest" description="Disordered" evidence="4">
    <location>
        <begin position="194"/>
        <end position="243"/>
    </location>
</feature>
<reference evidence="5 6" key="1">
    <citation type="journal article" date="2024" name="J Genomics">
        <title>Draft genome sequencing and assembly of Favolaschia claudopus CIRM-BRFM 2984 isolated from oak limbs.</title>
        <authorList>
            <person name="Navarro D."/>
            <person name="Drula E."/>
            <person name="Chaduli D."/>
            <person name="Cazenave R."/>
            <person name="Ahrendt S."/>
            <person name="Wang J."/>
            <person name="Lipzen A."/>
            <person name="Daum C."/>
            <person name="Barry K."/>
            <person name="Grigoriev I.V."/>
            <person name="Favel A."/>
            <person name="Rosso M.N."/>
            <person name="Martin F."/>
        </authorList>
    </citation>
    <scope>NUCLEOTIDE SEQUENCE [LARGE SCALE GENOMIC DNA]</scope>
    <source>
        <strain evidence="5 6">CIRM-BRFM 2984</strain>
    </source>
</reference>
<feature type="region of interest" description="Disordered" evidence="4">
    <location>
        <begin position="1"/>
        <end position="80"/>
    </location>
</feature>
<dbReference type="Proteomes" id="UP001362999">
    <property type="component" value="Unassembled WGS sequence"/>
</dbReference>
<sequence length="243" mass="26727">MKRRLDSEHRLDKRIRLDRDQPRSRPVRLTPPPPTDPPLPAKLAVPPKPEPQRQRINKLTPARPFPTVPTSVSATGPRSAHKEGKNLICITRKTPLGTYLRRCKNVIINDGYKTLHLSAMGAAIPHLLQLVVALPPTLPFATDEIHSTVTTGTIEVQDEVIPDDEDEDITYRTRGKSTLQVVFKIGDGEFEGDASGIAKRSSARSQQPKNTLAKQPKPPGGQPKAGNSSRMVVAEPDQDGMEI</sequence>
<dbReference type="Pfam" id="PF12328">
    <property type="entry name" value="Rpp20"/>
    <property type="match status" value="1"/>
</dbReference>
<comment type="caution">
    <text evidence="5">The sequence shown here is derived from an EMBL/GenBank/DDBJ whole genome shotgun (WGS) entry which is preliminary data.</text>
</comment>
<organism evidence="5 6">
    <name type="scientific">Favolaschia claudopus</name>
    <dbReference type="NCBI Taxonomy" id="2862362"/>
    <lineage>
        <taxon>Eukaryota</taxon>
        <taxon>Fungi</taxon>
        <taxon>Dikarya</taxon>
        <taxon>Basidiomycota</taxon>
        <taxon>Agaricomycotina</taxon>
        <taxon>Agaricomycetes</taxon>
        <taxon>Agaricomycetidae</taxon>
        <taxon>Agaricales</taxon>
        <taxon>Marasmiineae</taxon>
        <taxon>Mycenaceae</taxon>
        <taxon>Favolaschia</taxon>
    </lineage>
</organism>
<gene>
    <name evidence="5" type="ORF">R3P38DRAFT_1085006</name>
</gene>
<dbReference type="InterPro" id="IPR014612">
    <property type="entry name" value="Pop7/Rpp20"/>
</dbReference>
<evidence type="ECO:0000256" key="2">
    <source>
        <dbReference type="ARBA" id="ARBA00022694"/>
    </source>
</evidence>
<dbReference type="GO" id="GO:0000172">
    <property type="term" value="C:ribonuclease MRP complex"/>
    <property type="evidence" value="ECO:0007669"/>
    <property type="project" value="InterPro"/>
</dbReference>
<keyword evidence="3" id="KW-0539">Nucleus</keyword>